<reference evidence="1 2" key="1">
    <citation type="journal article" date="2017" name="Mol. Plant">
        <title>The Genome of Medicinal Plant Macleaya cordata Provides New Insights into Benzylisoquinoline Alkaloids Metabolism.</title>
        <authorList>
            <person name="Liu X."/>
            <person name="Liu Y."/>
            <person name="Huang P."/>
            <person name="Ma Y."/>
            <person name="Qing Z."/>
            <person name="Tang Q."/>
            <person name="Cao H."/>
            <person name="Cheng P."/>
            <person name="Zheng Y."/>
            <person name="Yuan Z."/>
            <person name="Zhou Y."/>
            <person name="Liu J."/>
            <person name="Tang Z."/>
            <person name="Zhuo Y."/>
            <person name="Zhang Y."/>
            <person name="Yu L."/>
            <person name="Huang J."/>
            <person name="Yang P."/>
            <person name="Peng Q."/>
            <person name="Zhang J."/>
            <person name="Jiang W."/>
            <person name="Zhang Z."/>
            <person name="Lin K."/>
            <person name="Ro D.K."/>
            <person name="Chen X."/>
            <person name="Xiong X."/>
            <person name="Shang Y."/>
            <person name="Huang S."/>
            <person name="Zeng J."/>
        </authorList>
    </citation>
    <scope>NUCLEOTIDE SEQUENCE [LARGE SCALE GENOMIC DNA]</scope>
    <source>
        <strain evidence="2">cv. BLH2017</strain>
        <tissue evidence="1">Root</tissue>
    </source>
</reference>
<evidence type="ECO:0000313" key="1">
    <source>
        <dbReference type="EMBL" id="OVA14878.1"/>
    </source>
</evidence>
<proteinExistence type="predicted"/>
<sequence length="85" mass="9439">MDKNACGMMKVNSMFELTANEKLVVLVSRGNDSLGIKQPIGPHDHTRLITYRQTSNTTAIISPCLNEFLAFKYASRIPPIIVCIT</sequence>
<evidence type="ECO:0000313" key="2">
    <source>
        <dbReference type="Proteomes" id="UP000195402"/>
    </source>
</evidence>
<accession>A0A200QWN6</accession>
<dbReference type="InParanoid" id="A0A200QWN6"/>
<dbReference type="Proteomes" id="UP000195402">
    <property type="component" value="Unassembled WGS sequence"/>
</dbReference>
<comment type="caution">
    <text evidence="1">The sequence shown here is derived from an EMBL/GenBank/DDBJ whole genome shotgun (WGS) entry which is preliminary data.</text>
</comment>
<protein>
    <submittedName>
        <fullName evidence="1">Uncharacterized protein</fullName>
    </submittedName>
</protein>
<dbReference type="AlphaFoldDB" id="A0A200QWN6"/>
<dbReference type="OrthoDB" id="1733086at2759"/>
<gene>
    <name evidence="1" type="ORF">BVC80_8955g48</name>
</gene>
<organism evidence="1 2">
    <name type="scientific">Macleaya cordata</name>
    <name type="common">Five-seeded plume-poppy</name>
    <name type="synonym">Bocconia cordata</name>
    <dbReference type="NCBI Taxonomy" id="56857"/>
    <lineage>
        <taxon>Eukaryota</taxon>
        <taxon>Viridiplantae</taxon>
        <taxon>Streptophyta</taxon>
        <taxon>Embryophyta</taxon>
        <taxon>Tracheophyta</taxon>
        <taxon>Spermatophyta</taxon>
        <taxon>Magnoliopsida</taxon>
        <taxon>Ranunculales</taxon>
        <taxon>Papaveraceae</taxon>
        <taxon>Papaveroideae</taxon>
        <taxon>Macleaya</taxon>
    </lineage>
</organism>
<dbReference type="EMBL" id="MVGT01000943">
    <property type="protein sequence ID" value="OVA14878.1"/>
    <property type="molecule type" value="Genomic_DNA"/>
</dbReference>
<keyword evidence="2" id="KW-1185">Reference proteome</keyword>
<name>A0A200QWN6_MACCD</name>